<dbReference type="RefSeq" id="WP_015243612.1">
    <property type="nucleotide sequence ID" value="NC_019886.1"/>
</dbReference>
<keyword evidence="1" id="KW-0614">Plasmid</keyword>
<organism evidence="1">
    <name type="scientific">Thermococcus sp. AMT7</name>
    <dbReference type="NCBI Taxonomy" id="1197730"/>
    <lineage>
        <taxon>Archaea</taxon>
        <taxon>Methanobacteriati</taxon>
        <taxon>Methanobacteriota</taxon>
        <taxon>Thermococci</taxon>
        <taxon>Thermococcales</taxon>
        <taxon>Thermococcaceae</taxon>
        <taxon>Thermococcus</taxon>
    </lineage>
</organism>
<name>L0B8K3_9EURY</name>
<reference evidence="1" key="1">
    <citation type="journal article" date="2013" name="PLoS ONE">
        <title>Insights into dynamics of mobile genetic elements in hyperthermophilic environments from five new thermococcus plasmids.</title>
        <authorList>
            <person name="Krupovic M."/>
            <person name="Gonnet M."/>
            <person name="Hania W.B."/>
            <person name="Forterre P."/>
            <person name="Erauso G."/>
        </authorList>
    </citation>
    <scope>NUCLEOTIDE SEQUENCE</scope>
    <source>
        <plasmid evidence="1">pAMT7</plasmid>
    </source>
</reference>
<gene>
    <name evidence="1" type="ORF">a7-9</name>
</gene>
<evidence type="ECO:0000313" key="1">
    <source>
        <dbReference type="EMBL" id="AFZ84297.1"/>
    </source>
</evidence>
<accession>L0B8K3</accession>
<dbReference type="AlphaFoldDB" id="L0B8K3"/>
<geneLocation type="plasmid" evidence="1">
    <name>pAMT7</name>
</geneLocation>
<proteinExistence type="predicted"/>
<sequence length="79" mass="9204">MIFVPRSLVEELIPEAPHLLGYTTQKLLRDLRKLEDSPIVEVLGTAYPIKVQDENGRKVSLKPWPIKREWLEKRGVKIK</sequence>
<dbReference type="EMBL" id="JQ661332">
    <property type="protein sequence ID" value="AFZ84297.1"/>
    <property type="molecule type" value="Genomic_DNA"/>
</dbReference>
<protein>
    <submittedName>
        <fullName evidence="1">Uncharacterized protein</fullName>
    </submittedName>
</protein>